<feature type="transmembrane region" description="Helical" evidence="12">
    <location>
        <begin position="230"/>
        <end position="250"/>
    </location>
</feature>
<dbReference type="AlphaFoldDB" id="E0VCH7"/>
<dbReference type="VEuPathDB" id="VectorBase:PHUM087150"/>
<dbReference type="GO" id="GO:0005886">
    <property type="term" value="C:plasma membrane"/>
    <property type="evidence" value="ECO:0007669"/>
    <property type="project" value="UniProtKB-SubCell"/>
</dbReference>
<proteinExistence type="inferred from homology"/>
<dbReference type="EnsemblMetazoa" id="PHUM087150-RA">
    <property type="protein sequence ID" value="PHUM087150-PA"/>
    <property type="gene ID" value="PHUM087150"/>
</dbReference>
<dbReference type="EMBL" id="DS235053">
    <property type="protein sequence ID" value="EEB11083.1"/>
    <property type="molecule type" value="Genomic_DNA"/>
</dbReference>
<protein>
    <recommendedName>
        <fullName evidence="16">Otopetrin</fullName>
    </recommendedName>
</protein>
<feature type="transmembrane region" description="Helical" evidence="12">
    <location>
        <begin position="329"/>
        <end position="348"/>
    </location>
</feature>
<keyword evidence="9 12" id="KW-0472">Membrane</keyword>
<evidence type="ECO:0000256" key="6">
    <source>
        <dbReference type="ARBA" id="ARBA00022781"/>
    </source>
</evidence>
<keyword evidence="3" id="KW-0813">Transport</keyword>
<dbReference type="Proteomes" id="UP000009046">
    <property type="component" value="Unassembled WGS sequence"/>
</dbReference>
<sequence>MKPLEEETTKRTHLEYRYEESRRASLILSDDDMKNPSTSRDFSNDVSRRFKTTCNTDEDIETKIKENDNKKQQQQQQPFEKMFKVIRRPSLVGMEMFGNFNKNSSISSATSSACSPLVKGNQTNNNQGRKVSNVKISNGCNTSKPETSFLLHVEQSKQVTTTDSQKRFIIRRPSGAITFNPDQINIHQKKYIIGLLQRSNNSLPELWKTGNQLLKNKKNKKKPCTDGNDAYMSAMSALYANLLCVLGIAFPVTEVLSPQVSTHFYQAYYLYLYIGSIVYMTFMYCTLLKDRTVHKILETSTNVAEDENEKKNEKGTTRTTFTPARYGSFYLRLGAVAFGIGSMVYSGLEFGEYFELKQDGSCHNIIQAVTPVSRMILTLIQMQFIFLSSKKMEMSKYRGITKFGLMHMVATNLCEWLNVIVEETKHEIIHLGHLEDNYYQGKNKKSLHYLFIYLFIYICLKKKKGDKQFLTTRDSADIHDIYECRRANIMGSLVQDTSPFLFPCTIEYSLICAVILYELWKDVKKVPGDDKNMENEENAHHGEIEKSNHFLSVDCSSAHKGLFSGILVLVMTIISLIMFFVMTKDPIYHNLAGYEVNVCELIVYCVTTISVIVGGWQMRYFKYKLNNRIHEGIGLDNILLMWAQTGTYIYCMFSIIACYFMIDHNAPGGLITESCALIQTTCQTAFILDATFRRTNSLEEHKKKRGRQIVTFLLVANMTLWLLNTFQKNKAEFHPTHLEFYGVWAWTIITHVSMPLAIFYRFHSTICLFEIWKNVYKFKQNNNYV</sequence>
<evidence type="ECO:0000256" key="5">
    <source>
        <dbReference type="ARBA" id="ARBA00022692"/>
    </source>
</evidence>
<evidence type="ECO:0000256" key="9">
    <source>
        <dbReference type="ARBA" id="ARBA00023136"/>
    </source>
</evidence>
<feature type="transmembrane region" description="Helical" evidence="12">
    <location>
        <begin position="639"/>
        <end position="662"/>
    </location>
</feature>
<keyword evidence="10" id="KW-0407">Ion channel</keyword>
<accession>E0VCH7</accession>
<reference evidence="13" key="2">
    <citation type="submission" date="2007-04" db="EMBL/GenBank/DDBJ databases">
        <title>The genome of the human body louse.</title>
        <authorList>
            <consortium name="The Human Body Louse Genome Consortium"/>
            <person name="Kirkness E."/>
            <person name="Walenz B."/>
            <person name="Hass B."/>
            <person name="Bruggner R."/>
            <person name="Strausberg R."/>
        </authorList>
    </citation>
    <scope>NUCLEOTIDE SEQUENCE</scope>
    <source>
        <strain evidence="13">USDA</strain>
    </source>
</reference>
<dbReference type="eggNOG" id="KOG4740">
    <property type="taxonomic scope" value="Eukaryota"/>
</dbReference>
<dbReference type="PANTHER" id="PTHR21522">
    <property type="entry name" value="PROTON CHANNEL OTOP"/>
    <property type="match status" value="1"/>
</dbReference>
<evidence type="ECO:0000256" key="1">
    <source>
        <dbReference type="ARBA" id="ARBA00004651"/>
    </source>
</evidence>
<comment type="subcellular location">
    <subcellularLocation>
        <location evidence="1">Cell membrane</location>
        <topology evidence="1">Multi-pass membrane protein</topology>
    </subcellularLocation>
</comment>
<dbReference type="InterPro" id="IPR004878">
    <property type="entry name" value="Otopetrin"/>
</dbReference>
<feature type="transmembrane region" description="Helical" evidence="12">
    <location>
        <begin position="270"/>
        <end position="288"/>
    </location>
</feature>
<comment type="similarity">
    <text evidence="2">Belongs to the otopetrin family.</text>
</comment>
<evidence type="ECO:0000256" key="2">
    <source>
        <dbReference type="ARBA" id="ARBA00006513"/>
    </source>
</evidence>
<dbReference type="InParanoid" id="E0VCH7"/>
<dbReference type="GO" id="GO:0015252">
    <property type="term" value="F:proton channel activity"/>
    <property type="evidence" value="ECO:0007669"/>
    <property type="project" value="InterPro"/>
</dbReference>
<evidence type="ECO:0008006" key="16">
    <source>
        <dbReference type="Google" id="ProtNLM"/>
    </source>
</evidence>
<dbReference type="PANTHER" id="PTHR21522:SF30">
    <property type="entry name" value="GH01206P"/>
    <property type="match status" value="1"/>
</dbReference>
<feature type="transmembrane region" description="Helical" evidence="12">
    <location>
        <begin position="561"/>
        <end position="581"/>
    </location>
</feature>
<feature type="transmembrane region" description="Helical" evidence="12">
    <location>
        <begin position="738"/>
        <end position="760"/>
    </location>
</feature>
<organism>
    <name type="scientific">Pediculus humanus subsp. corporis</name>
    <name type="common">Body louse</name>
    <dbReference type="NCBI Taxonomy" id="121224"/>
    <lineage>
        <taxon>Eukaryota</taxon>
        <taxon>Metazoa</taxon>
        <taxon>Ecdysozoa</taxon>
        <taxon>Arthropoda</taxon>
        <taxon>Hexapoda</taxon>
        <taxon>Insecta</taxon>
        <taxon>Pterygota</taxon>
        <taxon>Neoptera</taxon>
        <taxon>Paraneoptera</taxon>
        <taxon>Psocodea</taxon>
        <taxon>Troctomorpha</taxon>
        <taxon>Phthiraptera</taxon>
        <taxon>Anoplura</taxon>
        <taxon>Pediculidae</taxon>
        <taxon>Pediculus</taxon>
    </lineage>
</organism>
<keyword evidence="5 12" id="KW-0812">Transmembrane</keyword>
<evidence type="ECO:0000256" key="8">
    <source>
        <dbReference type="ARBA" id="ARBA00023065"/>
    </source>
</evidence>
<dbReference type="GeneID" id="8231644"/>
<evidence type="ECO:0000256" key="7">
    <source>
        <dbReference type="ARBA" id="ARBA00022989"/>
    </source>
</evidence>
<keyword evidence="4" id="KW-1003">Cell membrane</keyword>
<dbReference type="KEGG" id="phu:Phum_PHUM087150"/>
<evidence type="ECO:0000256" key="3">
    <source>
        <dbReference type="ARBA" id="ARBA00022448"/>
    </source>
</evidence>
<dbReference type="OrthoDB" id="6429739at2759"/>
<keyword evidence="15" id="KW-1185">Reference proteome</keyword>
<keyword evidence="8" id="KW-0406">Ion transport</keyword>
<evidence type="ECO:0000256" key="11">
    <source>
        <dbReference type="SAM" id="MobiDB-lite"/>
    </source>
</evidence>
<keyword evidence="7 12" id="KW-1133">Transmembrane helix</keyword>
<keyword evidence="6" id="KW-0375">Hydrogen ion transport</keyword>
<evidence type="ECO:0000313" key="13">
    <source>
        <dbReference type="EMBL" id="EEB11083.1"/>
    </source>
</evidence>
<dbReference type="EMBL" id="AAZO01001042">
    <property type="status" value="NOT_ANNOTATED_CDS"/>
    <property type="molecule type" value="Genomic_DNA"/>
</dbReference>
<gene>
    <name evidence="14" type="primary">8231644</name>
    <name evidence="13" type="ORF">Phum_PHUM087150</name>
</gene>
<dbReference type="Pfam" id="PF03189">
    <property type="entry name" value="Otopetrin"/>
    <property type="match status" value="1"/>
</dbReference>
<dbReference type="HOGENOM" id="CLU_011508_1_1_1"/>
<dbReference type="CTD" id="8231644"/>
<feature type="region of interest" description="Disordered" evidence="11">
    <location>
        <begin position="25"/>
        <end position="44"/>
    </location>
</feature>
<evidence type="ECO:0000313" key="15">
    <source>
        <dbReference type="Proteomes" id="UP000009046"/>
    </source>
</evidence>
<evidence type="ECO:0000313" key="14">
    <source>
        <dbReference type="EnsemblMetazoa" id="PHUM087150-PA"/>
    </source>
</evidence>
<reference evidence="13" key="1">
    <citation type="submission" date="2007-04" db="EMBL/GenBank/DDBJ databases">
        <title>Annotation of Pediculus humanus corporis strain USDA.</title>
        <authorList>
            <person name="Kirkness E."/>
            <person name="Hannick L."/>
            <person name="Hass B."/>
            <person name="Bruggner R."/>
            <person name="Lawson D."/>
            <person name="Bidwell S."/>
            <person name="Joardar V."/>
            <person name="Caler E."/>
            <person name="Walenz B."/>
            <person name="Inman J."/>
            <person name="Schobel S."/>
            <person name="Galinsky K."/>
            <person name="Amedeo P."/>
            <person name="Strausberg R."/>
        </authorList>
    </citation>
    <scope>NUCLEOTIDE SEQUENCE</scope>
    <source>
        <strain evidence="13">USDA</strain>
    </source>
</reference>
<feature type="transmembrane region" description="Helical" evidence="12">
    <location>
        <begin position="368"/>
        <end position="388"/>
    </location>
</feature>
<reference evidence="14" key="3">
    <citation type="submission" date="2021-02" db="UniProtKB">
        <authorList>
            <consortium name="EnsemblMetazoa"/>
        </authorList>
    </citation>
    <scope>IDENTIFICATION</scope>
    <source>
        <strain evidence="14">USDA</strain>
    </source>
</reference>
<evidence type="ECO:0000256" key="10">
    <source>
        <dbReference type="ARBA" id="ARBA00023303"/>
    </source>
</evidence>
<evidence type="ECO:0000256" key="12">
    <source>
        <dbReference type="SAM" id="Phobius"/>
    </source>
</evidence>
<evidence type="ECO:0000256" key="4">
    <source>
        <dbReference type="ARBA" id="ARBA00022475"/>
    </source>
</evidence>
<dbReference type="RefSeq" id="XP_002423821.1">
    <property type="nucleotide sequence ID" value="XM_002423776.1"/>
</dbReference>
<feature type="transmembrane region" description="Helical" evidence="12">
    <location>
        <begin position="709"/>
        <end position="726"/>
    </location>
</feature>
<dbReference type="OMA" id="ICRMILC"/>
<name>E0VCH7_PEDHC</name>
<feature type="transmembrane region" description="Helical" evidence="12">
    <location>
        <begin position="601"/>
        <end position="618"/>
    </location>
</feature>